<dbReference type="CDD" id="cd18580">
    <property type="entry name" value="ABC_6TM_ABCC_D2"/>
    <property type="match status" value="1"/>
</dbReference>
<feature type="transmembrane region" description="Helical" evidence="8">
    <location>
        <begin position="302"/>
        <end position="320"/>
    </location>
</feature>
<dbReference type="InterPro" id="IPR050173">
    <property type="entry name" value="ABC_transporter_C-like"/>
</dbReference>
<evidence type="ECO:0000256" key="8">
    <source>
        <dbReference type="SAM" id="Phobius"/>
    </source>
</evidence>
<dbReference type="AlphaFoldDB" id="A0A8H7WHP3"/>
<dbReference type="Pfam" id="PF00664">
    <property type="entry name" value="ABC_membrane"/>
    <property type="match status" value="2"/>
</dbReference>
<dbReference type="Gene3D" id="1.20.1560.10">
    <property type="entry name" value="ABC transporter type 1, transmembrane domain"/>
    <property type="match status" value="2"/>
</dbReference>
<reference evidence="11" key="1">
    <citation type="submission" date="2021-02" db="EMBL/GenBank/DDBJ databases">
        <title>Genome sequence Cadophora malorum strain M34.</title>
        <authorList>
            <person name="Stefanovic E."/>
            <person name="Vu D."/>
            <person name="Scully C."/>
            <person name="Dijksterhuis J."/>
            <person name="Roader J."/>
            <person name="Houbraken J."/>
        </authorList>
    </citation>
    <scope>NUCLEOTIDE SEQUENCE</scope>
    <source>
        <strain evidence="11">M34</strain>
    </source>
</reference>
<name>A0A8H7WHP3_9HELO</name>
<evidence type="ECO:0000259" key="10">
    <source>
        <dbReference type="PROSITE" id="PS50929"/>
    </source>
</evidence>
<keyword evidence="2" id="KW-0813">Transport</keyword>
<feature type="transmembrane region" description="Helical" evidence="8">
    <location>
        <begin position="23"/>
        <end position="43"/>
    </location>
</feature>
<evidence type="ECO:0008006" key="13">
    <source>
        <dbReference type="Google" id="ProtNLM"/>
    </source>
</evidence>
<evidence type="ECO:0000256" key="1">
    <source>
        <dbReference type="ARBA" id="ARBA00004141"/>
    </source>
</evidence>
<dbReference type="InterPro" id="IPR044726">
    <property type="entry name" value="ABCC_6TM_D2"/>
</dbReference>
<dbReference type="GO" id="GO:0016887">
    <property type="term" value="F:ATP hydrolysis activity"/>
    <property type="evidence" value="ECO:0007669"/>
    <property type="project" value="InterPro"/>
</dbReference>
<dbReference type="EMBL" id="JAFJYH010000014">
    <property type="protein sequence ID" value="KAG4425099.1"/>
    <property type="molecule type" value="Genomic_DNA"/>
</dbReference>
<feature type="transmembrane region" description="Helical" evidence="8">
    <location>
        <begin position="868"/>
        <end position="891"/>
    </location>
</feature>
<dbReference type="GO" id="GO:0005524">
    <property type="term" value="F:ATP binding"/>
    <property type="evidence" value="ECO:0007669"/>
    <property type="project" value="UniProtKB-KW"/>
</dbReference>
<protein>
    <recommendedName>
        <fullName evidence="13">ABC transporter</fullName>
    </recommendedName>
</protein>
<dbReference type="Pfam" id="PF00005">
    <property type="entry name" value="ABC_tran"/>
    <property type="match status" value="2"/>
</dbReference>
<dbReference type="InterPro" id="IPR027417">
    <property type="entry name" value="P-loop_NTPase"/>
</dbReference>
<evidence type="ECO:0000313" key="11">
    <source>
        <dbReference type="EMBL" id="KAG4425099.1"/>
    </source>
</evidence>
<evidence type="ECO:0000256" key="6">
    <source>
        <dbReference type="ARBA" id="ARBA00022989"/>
    </source>
</evidence>
<dbReference type="InterPro" id="IPR003593">
    <property type="entry name" value="AAA+_ATPase"/>
</dbReference>
<feature type="domain" description="ABC transporter" evidence="9">
    <location>
        <begin position="397"/>
        <end position="596"/>
    </location>
</feature>
<keyword evidence="3 8" id="KW-0812">Transmembrane</keyword>
<evidence type="ECO:0000256" key="3">
    <source>
        <dbReference type="ARBA" id="ARBA00022692"/>
    </source>
</evidence>
<keyword evidence="7 8" id="KW-0472">Membrane</keyword>
<feature type="domain" description="ABC transmembrane type-1" evidence="10">
    <location>
        <begin position="650"/>
        <end position="925"/>
    </location>
</feature>
<dbReference type="InterPro" id="IPR011527">
    <property type="entry name" value="ABC1_TM_dom"/>
</dbReference>
<accession>A0A8H7WHP3</accession>
<dbReference type="SMART" id="SM00382">
    <property type="entry name" value="AAA"/>
    <property type="match status" value="2"/>
</dbReference>
<dbReference type="InterPro" id="IPR036640">
    <property type="entry name" value="ABC1_TM_sf"/>
</dbReference>
<dbReference type="PROSITE" id="PS50929">
    <property type="entry name" value="ABC_TM1F"/>
    <property type="match status" value="2"/>
</dbReference>
<dbReference type="OrthoDB" id="4139357at2759"/>
<dbReference type="SUPFAM" id="SSF52540">
    <property type="entry name" value="P-loop containing nucleoside triphosphate hydrolases"/>
    <property type="match status" value="2"/>
</dbReference>
<evidence type="ECO:0000256" key="4">
    <source>
        <dbReference type="ARBA" id="ARBA00022741"/>
    </source>
</evidence>
<keyword evidence="6 8" id="KW-1133">Transmembrane helix</keyword>
<dbReference type="PROSITE" id="PS50893">
    <property type="entry name" value="ABC_TRANSPORTER_2"/>
    <property type="match status" value="2"/>
</dbReference>
<feature type="transmembrane region" description="Helical" evidence="8">
    <location>
        <begin position="682"/>
        <end position="711"/>
    </location>
</feature>
<evidence type="ECO:0000256" key="7">
    <source>
        <dbReference type="ARBA" id="ARBA00023136"/>
    </source>
</evidence>
<organism evidence="11 12">
    <name type="scientific">Cadophora malorum</name>
    <dbReference type="NCBI Taxonomy" id="108018"/>
    <lineage>
        <taxon>Eukaryota</taxon>
        <taxon>Fungi</taxon>
        <taxon>Dikarya</taxon>
        <taxon>Ascomycota</taxon>
        <taxon>Pezizomycotina</taxon>
        <taxon>Leotiomycetes</taxon>
        <taxon>Helotiales</taxon>
        <taxon>Ploettnerulaceae</taxon>
        <taxon>Cadophora</taxon>
    </lineage>
</organism>
<dbReference type="PANTHER" id="PTHR24223:SF345">
    <property type="entry name" value="ABC MULTIDRUG TRANSPORTER (EUROFUNG)"/>
    <property type="match status" value="1"/>
</dbReference>
<keyword evidence="4" id="KW-0547">Nucleotide-binding</keyword>
<comment type="caution">
    <text evidence="11">The sequence shown here is derived from an EMBL/GenBank/DDBJ whole genome shotgun (WGS) entry which is preliminary data.</text>
</comment>
<dbReference type="Gene3D" id="3.40.50.300">
    <property type="entry name" value="P-loop containing nucleotide triphosphate hydrolases"/>
    <property type="match status" value="2"/>
</dbReference>
<keyword evidence="5" id="KW-0067">ATP-binding</keyword>
<dbReference type="Proteomes" id="UP000664132">
    <property type="component" value="Unassembled WGS sequence"/>
</dbReference>
<comment type="subcellular location">
    <subcellularLocation>
        <location evidence="1">Membrane</location>
        <topology evidence="1">Multi-pass membrane protein</topology>
    </subcellularLocation>
</comment>
<dbReference type="GO" id="GO:0140359">
    <property type="term" value="F:ABC-type transporter activity"/>
    <property type="evidence" value="ECO:0007669"/>
    <property type="project" value="InterPro"/>
</dbReference>
<gene>
    <name evidence="11" type="ORF">IFR04_001869</name>
</gene>
<dbReference type="GO" id="GO:0016020">
    <property type="term" value="C:membrane"/>
    <property type="evidence" value="ECO:0007669"/>
    <property type="project" value="UniProtKB-SubCell"/>
</dbReference>
<proteinExistence type="predicted"/>
<dbReference type="PANTHER" id="PTHR24223">
    <property type="entry name" value="ATP-BINDING CASSETTE SUB-FAMILY C"/>
    <property type="match status" value="1"/>
</dbReference>
<evidence type="ECO:0000256" key="2">
    <source>
        <dbReference type="ARBA" id="ARBA00022448"/>
    </source>
</evidence>
<dbReference type="FunFam" id="1.20.1560.10:FF:000066">
    <property type="entry name" value="ABC multidrug transporter (Eurofung)"/>
    <property type="match status" value="1"/>
</dbReference>
<dbReference type="InterPro" id="IPR003439">
    <property type="entry name" value="ABC_transporter-like_ATP-bd"/>
</dbReference>
<evidence type="ECO:0000259" key="9">
    <source>
        <dbReference type="PROSITE" id="PS50893"/>
    </source>
</evidence>
<feature type="domain" description="ABC transmembrane type-1" evidence="10">
    <location>
        <begin position="147"/>
        <end position="287"/>
    </location>
</feature>
<evidence type="ECO:0000313" key="12">
    <source>
        <dbReference type="Proteomes" id="UP000664132"/>
    </source>
</evidence>
<evidence type="ECO:0000256" key="5">
    <source>
        <dbReference type="ARBA" id="ARBA00022840"/>
    </source>
</evidence>
<feature type="transmembrane region" description="Helical" evidence="8">
    <location>
        <begin position="649"/>
        <end position="670"/>
    </location>
</feature>
<feature type="domain" description="ABC transporter" evidence="9">
    <location>
        <begin position="963"/>
        <end position="1225"/>
    </location>
</feature>
<dbReference type="SUPFAM" id="SSF90123">
    <property type="entry name" value="ABC transporter transmembrane region"/>
    <property type="match status" value="2"/>
</dbReference>
<keyword evidence="12" id="KW-1185">Reference proteome</keyword>
<sequence>MEDAFLSRAGAQLYLRSPSSRGVPIFLAVTSAIFSLLSLVRIWRLRSDPFKVVTKRAKIFKLYQGLSPEETSSIIGKTFFLWINPILQKGHGKILDHADLPNVESKPESIRTLPLVLLHCLSDPFVAAIVPRIFLIIFRSLEVESGKHEDGNAVTLLNSDVESIDSVGEMFHETWAQFLEVVVGTALLTRQIGWLSPVPLVIIFFCSRMSKYVANHLRSRQKAWNVATQKRLAMITTMLNSAKSMKMLGLTGEMKSKVTALRNEEIQTSKKLRWMMVAYNASGEFAFDYFPAILMARPANALGIFAPVVTLVLSAMVVMYKYQKGLDTETVFTTTALLSMVTHPANMVMTIIPRAVASLANFERVQRYLLESSRSDQRQVFPGGSASHFIDDQGPAVLLQRVTIQPDHKLPPIFQDVDLKIGKGAIVMCSGRVGAGKTTLARAILGEVSPSGGTISISIRRGGLCSQVPWLPSITIKDVIRGSSPIHDDDDRWYETIVDACGLRNDFANMLEGNSTQIGSRGLNLSGGQRQRLTESHVVDRLLGPEGLFRKLGTTVFLIINSADEIIVLENRRIQARGTWDELKSELSQIAKVQMAGSKTRNNVPREMGSVNMKAQVMLNQDATEDLARKTGDFALYEYYFKSIGKFNVLVLMCLAGSYAFFFTFSQFWLKWWTESPLSQTWAYIAGYLIIAFIAWLATSLQAWMTVIVIASQSGPVLHDRLLTAIIGAPLSYYSETDIGVMLNRFGQDIQLVDNVLPSALQSIFVQVFKLAMQAILLFSLQRAMILTLPFCSAIVYVVQRIYLRTSRQLRFIELESRSAVYSSFLETVEGAATIRAFGWQHEFEQENIRRMDESQKPYYILLCLQRWLNIVLDLLIAGVATCVIAVAVYFRSSTSGAAVGVALNLILVANSTLLKLVDNWTSLEISLGAISRLRSTINETPRENKLWETFVPPTNWPSKGLIEVENVTVSPNAVALESLSMDIPAGQKLLICGRTGSGKSTILLTLLHLLDAQAGSIKIDGIDISHVPRSILRQQCFITVPQDPFVFINASLRSNLDPSEALDDKTIIDALEKTHLWQHFAAHARHQQNLSLPQSDNAEEVVSKTLNLQLSEFPVLSTGQMQLLSLARAILRTQVQTGYSDEVLITADTRQPKRILLLDEATSSLDPATDDVMQDIIRKEFIAKGHTVIAISHRLGVPSLDNSGRVIWIRDGRIDKVRGLRTMA</sequence>